<dbReference type="SUPFAM" id="SSF52279">
    <property type="entry name" value="Beta-D-glucan exohydrolase, C-terminal domain"/>
    <property type="match status" value="1"/>
</dbReference>
<evidence type="ECO:0000256" key="3">
    <source>
        <dbReference type="ARBA" id="ARBA00023277"/>
    </source>
</evidence>
<name>A0A1D9Q1Z3_SCLS1</name>
<dbReference type="EMBL" id="CP017817">
    <property type="protein sequence ID" value="APA08965.1"/>
    <property type="molecule type" value="Genomic_DNA"/>
</dbReference>
<feature type="domain" description="Glycoside hydrolase family 3 C-terminal" evidence="5">
    <location>
        <begin position="4"/>
        <end position="61"/>
    </location>
</feature>
<dbReference type="InterPro" id="IPR002772">
    <property type="entry name" value="Glyco_hydro_3_C"/>
</dbReference>
<dbReference type="Gene3D" id="3.40.50.1700">
    <property type="entry name" value="Glycoside hydrolase family 3 C-terminal domain"/>
    <property type="match status" value="1"/>
</dbReference>
<dbReference type="RefSeq" id="XP_001596594.1">
    <property type="nucleotide sequence ID" value="XM_001596544.1"/>
</dbReference>
<keyword evidence="3" id="KW-0119">Carbohydrate metabolism</keyword>
<evidence type="ECO:0000313" key="6">
    <source>
        <dbReference type="EMBL" id="APA08965.1"/>
    </source>
</evidence>
<evidence type="ECO:0000256" key="4">
    <source>
        <dbReference type="ARBA" id="ARBA00023295"/>
    </source>
</evidence>
<gene>
    <name evidence="6" type="ORF">sscle_04g037350</name>
</gene>
<dbReference type="Pfam" id="PF01915">
    <property type="entry name" value="Glyco_hydro_3_C"/>
    <property type="match status" value="1"/>
</dbReference>
<evidence type="ECO:0000259" key="5">
    <source>
        <dbReference type="Pfam" id="PF01915"/>
    </source>
</evidence>
<dbReference type="KEGG" id="ssl:SS1G_02814"/>
<reference evidence="7" key="1">
    <citation type="journal article" date="2017" name="Genome Biol. Evol.">
        <title>The complete genome sequence of the phytopathogenic fungus Sclerotinia sclerotiorum reveals insights into the genome architecture of broad host range pathogens.</title>
        <authorList>
            <person name="Derbyshire M."/>
            <person name="Denton-Giles M."/>
            <person name="Hegedus D."/>
            <person name="Seifbarghy S."/>
            <person name="Rollins J."/>
            <person name="van Kan J."/>
            <person name="Seidl M.F."/>
            <person name="Faino L."/>
            <person name="Mbengue M."/>
            <person name="Navaud O."/>
            <person name="Raffaele S."/>
            <person name="Hammond-Kosack K."/>
            <person name="Heard S."/>
            <person name="Oliver R."/>
        </authorList>
    </citation>
    <scope>NUCLEOTIDE SEQUENCE [LARGE SCALE GENOMIC DNA]</scope>
    <source>
        <strain evidence="7">ATCC 18683 / 1980 / Ss-1</strain>
    </source>
</reference>
<dbReference type="InterPro" id="IPR036881">
    <property type="entry name" value="Glyco_hydro_3_C_sf"/>
</dbReference>
<evidence type="ECO:0000256" key="2">
    <source>
        <dbReference type="ARBA" id="ARBA00022801"/>
    </source>
</evidence>
<keyword evidence="4" id="KW-0326">Glycosidase</keyword>
<dbReference type="AlphaFoldDB" id="A0A1D9Q1Z3"/>
<dbReference type="GO" id="GO:0005975">
    <property type="term" value="P:carbohydrate metabolic process"/>
    <property type="evidence" value="ECO:0007669"/>
    <property type="project" value="InterPro"/>
</dbReference>
<evidence type="ECO:0000313" key="7">
    <source>
        <dbReference type="Proteomes" id="UP000177798"/>
    </source>
</evidence>
<protein>
    <recommendedName>
        <fullName evidence="5">Glycoside hydrolase family 3 C-terminal domain-containing protein</fullName>
    </recommendedName>
</protein>
<keyword evidence="2" id="KW-0378">Hydrolase</keyword>
<dbReference type="OrthoDB" id="416222at2759"/>
<dbReference type="VEuPathDB" id="FungiDB:sscle_04g037350"/>
<sequence>MQGYVSSITWWTIQNVTAIFYAHLADKESERVVVSLLYNDENFSGKLHYTVARNESDLFPQSDFSEGSLLTVEHLIEKTSLPGTSLDLAFRTLNSTFQIWSLRMSIQEQRFLPNWPYQTWWLRTQDVDNEQPGGLPAIFRNSRCASQATPRFRESEYQNRQYKDI</sequence>
<evidence type="ECO:0000256" key="1">
    <source>
        <dbReference type="ARBA" id="ARBA00005336"/>
    </source>
</evidence>
<comment type="similarity">
    <text evidence="1">Belongs to the glycosyl hydrolase 3 family.</text>
</comment>
<dbReference type="Proteomes" id="UP000177798">
    <property type="component" value="Chromosome 4"/>
</dbReference>
<organism evidence="6 7">
    <name type="scientific">Sclerotinia sclerotiorum (strain ATCC 18683 / 1980 / Ss-1)</name>
    <name type="common">White mold</name>
    <name type="synonym">Whetzelinia sclerotiorum</name>
    <dbReference type="NCBI Taxonomy" id="665079"/>
    <lineage>
        <taxon>Eukaryota</taxon>
        <taxon>Fungi</taxon>
        <taxon>Dikarya</taxon>
        <taxon>Ascomycota</taxon>
        <taxon>Pezizomycotina</taxon>
        <taxon>Leotiomycetes</taxon>
        <taxon>Helotiales</taxon>
        <taxon>Sclerotiniaceae</taxon>
        <taxon>Sclerotinia</taxon>
    </lineage>
</organism>
<proteinExistence type="inferred from homology"/>
<accession>A0A1D9Q1Z3</accession>
<dbReference type="GO" id="GO:0004553">
    <property type="term" value="F:hydrolase activity, hydrolyzing O-glycosyl compounds"/>
    <property type="evidence" value="ECO:0007669"/>
    <property type="project" value="InterPro"/>
</dbReference>